<feature type="transmembrane region" description="Helical" evidence="7">
    <location>
        <begin position="612"/>
        <end position="635"/>
    </location>
</feature>
<gene>
    <name evidence="11" type="primary">LOC111107696</name>
</gene>
<keyword evidence="7" id="KW-0812">Transmembrane</keyword>
<feature type="domain" description="Ig-like" evidence="8">
    <location>
        <begin position="239"/>
        <end position="322"/>
    </location>
</feature>
<reference evidence="11" key="2">
    <citation type="submission" date="2025-08" db="UniProtKB">
        <authorList>
            <consortium name="RefSeq"/>
        </authorList>
    </citation>
    <scope>IDENTIFICATION</scope>
    <source>
        <tissue evidence="11">Whole sample</tissue>
    </source>
</reference>
<dbReference type="GO" id="GO:0016020">
    <property type="term" value="C:membrane"/>
    <property type="evidence" value="ECO:0007669"/>
    <property type="project" value="UniProtKB-SubCell"/>
</dbReference>
<dbReference type="GeneID" id="111107696"/>
<dbReference type="InterPro" id="IPR036116">
    <property type="entry name" value="FN3_sf"/>
</dbReference>
<keyword evidence="2 7" id="KW-0472">Membrane</keyword>
<dbReference type="InterPro" id="IPR013783">
    <property type="entry name" value="Ig-like_fold"/>
</dbReference>
<dbReference type="SMART" id="SM00408">
    <property type="entry name" value="IGc2"/>
    <property type="match status" value="3"/>
</dbReference>
<evidence type="ECO:0000256" key="7">
    <source>
        <dbReference type="SAM" id="Phobius"/>
    </source>
</evidence>
<dbReference type="CDD" id="cd00096">
    <property type="entry name" value="Ig"/>
    <property type="match status" value="1"/>
</dbReference>
<accession>A0A8B8B6H6</accession>
<dbReference type="InterPro" id="IPR036179">
    <property type="entry name" value="Ig-like_dom_sf"/>
</dbReference>
<dbReference type="CDD" id="cd00063">
    <property type="entry name" value="FN3"/>
    <property type="match status" value="1"/>
</dbReference>
<evidence type="ECO:0000256" key="6">
    <source>
        <dbReference type="SAM" id="MobiDB-lite"/>
    </source>
</evidence>
<keyword evidence="3" id="KW-1015">Disulfide bond</keyword>
<dbReference type="PROSITE" id="PS50853">
    <property type="entry name" value="FN3"/>
    <property type="match status" value="1"/>
</dbReference>
<dbReference type="InterPro" id="IPR051275">
    <property type="entry name" value="Cell_adhesion_signaling"/>
</dbReference>
<sequence>MISKATIGMYCVKLHTIMTMVFSTLVTSLDGQHFFNLTGSTEFAVLGKDFTWTCKTFIPPGQDVSAVLFFRNNRKSGFVGFINESCAIDNPVPSYTYNCTSESTYTLTIPAEKMTSDEEGSVWQCQHVADGRFKSNNVTLNIGVSVYNVSLFPSDNALIIREGTHLVIECVVNGNAAPTPTITWYLGSSDITNTAGNNASFINITGRREDNKKTIQCRATNSNEKPNNASTTLIVEYPPSVLALTQREIVEGRDLSVTCQATPGNPSSTTFFWTKDSEYKQKGARLYIPNIQRSGSGTYRCTVENNYSNGETGTHDQDMDVSVLFPPSVMPLTQQEIVEGSDLSVTCRATPGNPSSTTFFWTKVDNSGFRQNGARLQIPNIPRDWFGVYRCTAENTYNIGGKGMNSQEMVVNVLCRPIPLDYNITLGVTDTSGIEFSTTVIAYPRPQYVLKYENGTTNSKPTGTLITNRVNNFTFNFNQTVVKNSDFGTYHLNISNQLGQTIVFVDIIPQKRPDSPRNIKVTCEVTSARVQWVSSFNGGGPQTFTAFAYIGQQEASRSEVIDDGENIIHETVIRNLQTSKQYVFNVSAQNKFGISSSISTSCTTAQVVTDDYGSVAAGSIALILIIIIILLLCLFNRRYAFASNIRKQIERRIRKGADTNSSHYVTTEQHNTDDRETYDQLTQTTGLDQYELFHRNENEDSHVTYQNVENMDDPSYQVTATTTIAGNQSQGSNVLYQNVEARNNLENRDTETKTTGSSKELKKPMEDNSSGYVNVSFIQ</sequence>
<dbReference type="PROSITE" id="PS50835">
    <property type="entry name" value="IG_LIKE"/>
    <property type="match status" value="3"/>
</dbReference>
<evidence type="ECO:0000313" key="11">
    <source>
        <dbReference type="RefSeq" id="XP_022298731.1"/>
    </source>
</evidence>
<organism evidence="10 11">
    <name type="scientific">Crassostrea virginica</name>
    <name type="common">Eastern oyster</name>
    <dbReference type="NCBI Taxonomy" id="6565"/>
    <lineage>
        <taxon>Eukaryota</taxon>
        <taxon>Metazoa</taxon>
        <taxon>Spiralia</taxon>
        <taxon>Lophotrochozoa</taxon>
        <taxon>Mollusca</taxon>
        <taxon>Bivalvia</taxon>
        <taxon>Autobranchia</taxon>
        <taxon>Pteriomorphia</taxon>
        <taxon>Ostreida</taxon>
        <taxon>Ostreoidea</taxon>
        <taxon>Ostreidae</taxon>
        <taxon>Crassostrea</taxon>
    </lineage>
</organism>
<feature type="compositionally biased region" description="Basic and acidic residues" evidence="6">
    <location>
        <begin position="743"/>
        <end position="752"/>
    </location>
</feature>
<dbReference type="SUPFAM" id="SSF49265">
    <property type="entry name" value="Fibronectin type III"/>
    <property type="match status" value="1"/>
</dbReference>
<dbReference type="InterPro" id="IPR003961">
    <property type="entry name" value="FN3_dom"/>
</dbReference>
<evidence type="ECO:0000259" key="9">
    <source>
        <dbReference type="PROSITE" id="PS50853"/>
    </source>
</evidence>
<dbReference type="PANTHER" id="PTHR11640:SF31">
    <property type="entry name" value="IRREGULAR CHIASM C-ROUGHEST PROTEIN-RELATED"/>
    <property type="match status" value="1"/>
</dbReference>
<proteinExistence type="predicted"/>
<name>A0A8B8B6H6_CRAVI</name>
<feature type="region of interest" description="Disordered" evidence="6">
    <location>
        <begin position="741"/>
        <end position="779"/>
    </location>
</feature>
<evidence type="ECO:0000256" key="3">
    <source>
        <dbReference type="ARBA" id="ARBA00023157"/>
    </source>
</evidence>
<keyword evidence="7" id="KW-1133">Transmembrane helix</keyword>
<keyword evidence="4" id="KW-0325">Glycoprotein</keyword>
<reference evidence="10" key="1">
    <citation type="submission" date="2024-06" db="UniProtKB">
        <authorList>
            <consortium name="RefSeq"/>
        </authorList>
    </citation>
    <scope>NUCLEOTIDE SEQUENCE [LARGE SCALE GENOMIC DNA]</scope>
</reference>
<dbReference type="InterPro" id="IPR003598">
    <property type="entry name" value="Ig_sub2"/>
</dbReference>
<dbReference type="SUPFAM" id="SSF48726">
    <property type="entry name" value="Immunoglobulin"/>
    <property type="match status" value="3"/>
</dbReference>
<evidence type="ECO:0000256" key="4">
    <source>
        <dbReference type="ARBA" id="ARBA00023180"/>
    </source>
</evidence>
<keyword evidence="5" id="KW-0393">Immunoglobulin domain</keyword>
<dbReference type="Pfam" id="PF13927">
    <property type="entry name" value="Ig_3"/>
    <property type="match status" value="2"/>
</dbReference>
<evidence type="ECO:0000313" key="10">
    <source>
        <dbReference type="Proteomes" id="UP000694844"/>
    </source>
</evidence>
<keyword evidence="10" id="KW-1185">Reference proteome</keyword>
<dbReference type="PANTHER" id="PTHR11640">
    <property type="entry name" value="NEPHRIN"/>
    <property type="match status" value="1"/>
</dbReference>
<dbReference type="RefSeq" id="XP_022298731.1">
    <property type="nucleotide sequence ID" value="XM_022443023.1"/>
</dbReference>
<dbReference type="InterPro" id="IPR007110">
    <property type="entry name" value="Ig-like_dom"/>
</dbReference>
<evidence type="ECO:0000259" key="8">
    <source>
        <dbReference type="PROSITE" id="PS50835"/>
    </source>
</evidence>
<feature type="compositionally biased region" description="Polar residues" evidence="6">
    <location>
        <begin position="767"/>
        <end position="779"/>
    </location>
</feature>
<protein>
    <submittedName>
        <fullName evidence="11">Contactin-5-like</fullName>
    </submittedName>
</protein>
<feature type="domain" description="Ig-like" evidence="8">
    <location>
        <begin position="327"/>
        <end position="412"/>
    </location>
</feature>
<dbReference type="InterPro" id="IPR003599">
    <property type="entry name" value="Ig_sub"/>
</dbReference>
<evidence type="ECO:0000256" key="5">
    <source>
        <dbReference type="ARBA" id="ARBA00023319"/>
    </source>
</evidence>
<evidence type="ECO:0000256" key="2">
    <source>
        <dbReference type="ARBA" id="ARBA00023136"/>
    </source>
</evidence>
<feature type="domain" description="Fibronectin type-III" evidence="9">
    <location>
        <begin position="512"/>
        <end position="611"/>
    </location>
</feature>
<dbReference type="SMART" id="SM00409">
    <property type="entry name" value="IG"/>
    <property type="match status" value="3"/>
</dbReference>
<feature type="domain" description="Ig-like" evidence="8">
    <location>
        <begin position="153"/>
        <end position="234"/>
    </location>
</feature>
<dbReference type="Gene3D" id="2.60.40.10">
    <property type="entry name" value="Immunoglobulins"/>
    <property type="match status" value="4"/>
</dbReference>
<dbReference type="Proteomes" id="UP000694844">
    <property type="component" value="Chromosome 1"/>
</dbReference>
<dbReference type="SMART" id="SM00060">
    <property type="entry name" value="FN3"/>
    <property type="match status" value="1"/>
</dbReference>
<dbReference type="KEGG" id="cvn:111107696"/>
<dbReference type="AlphaFoldDB" id="A0A8B8B6H6"/>
<evidence type="ECO:0000256" key="1">
    <source>
        <dbReference type="ARBA" id="ARBA00004479"/>
    </source>
</evidence>
<dbReference type="OrthoDB" id="9442762at2759"/>
<comment type="subcellular location">
    <subcellularLocation>
        <location evidence="1">Membrane</location>
        <topology evidence="1">Single-pass type I membrane protein</topology>
    </subcellularLocation>
</comment>